<accession>A0A7J7K9F9</accession>
<protein>
    <submittedName>
        <fullName evidence="1">Uncharacterized protein</fullName>
    </submittedName>
</protein>
<comment type="caution">
    <text evidence="1">The sequence shown here is derived from an EMBL/GenBank/DDBJ whole genome shotgun (WGS) entry which is preliminary data.</text>
</comment>
<dbReference type="Proteomes" id="UP000593567">
    <property type="component" value="Unassembled WGS sequence"/>
</dbReference>
<keyword evidence="2" id="KW-1185">Reference proteome</keyword>
<proteinExistence type="predicted"/>
<name>A0A7J7K9F9_BUGNE</name>
<reference evidence="1" key="1">
    <citation type="submission" date="2020-06" db="EMBL/GenBank/DDBJ databases">
        <title>Draft genome of Bugula neritina, a colonial animal packing powerful symbionts and potential medicines.</title>
        <authorList>
            <person name="Rayko M."/>
        </authorList>
    </citation>
    <scope>NUCLEOTIDE SEQUENCE [LARGE SCALE GENOMIC DNA]</scope>
    <source>
        <strain evidence="1">Kwan_BN1</strain>
    </source>
</reference>
<organism evidence="1 2">
    <name type="scientific">Bugula neritina</name>
    <name type="common">Brown bryozoan</name>
    <name type="synonym">Sertularia neritina</name>
    <dbReference type="NCBI Taxonomy" id="10212"/>
    <lineage>
        <taxon>Eukaryota</taxon>
        <taxon>Metazoa</taxon>
        <taxon>Spiralia</taxon>
        <taxon>Lophotrochozoa</taxon>
        <taxon>Bryozoa</taxon>
        <taxon>Gymnolaemata</taxon>
        <taxon>Cheilostomatida</taxon>
        <taxon>Flustrina</taxon>
        <taxon>Buguloidea</taxon>
        <taxon>Bugulidae</taxon>
        <taxon>Bugula</taxon>
    </lineage>
</organism>
<evidence type="ECO:0000313" key="2">
    <source>
        <dbReference type="Proteomes" id="UP000593567"/>
    </source>
</evidence>
<evidence type="ECO:0000313" key="1">
    <source>
        <dbReference type="EMBL" id="KAF6034873.1"/>
    </source>
</evidence>
<dbReference type="AlphaFoldDB" id="A0A7J7K9F9"/>
<dbReference type="EMBL" id="VXIV02000978">
    <property type="protein sequence ID" value="KAF6034873.1"/>
    <property type="molecule type" value="Genomic_DNA"/>
</dbReference>
<gene>
    <name evidence="1" type="ORF">EB796_006823</name>
</gene>
<sequence length="424" mass="48179">MPFQVCDSSSKLPTIKPPLETSCIKYVEDEDYDINLDEMFDQAQKVIDCLLDSQETGLQKHHVTLHFLRHHILPQIRISQNDLDLVRKAFRMQEQHIAAIDADLEECNNTRTALKSTLSNLQHKIVPSLVKYSQVRHLYPAVTNSLSERLSAELLQLQGDTLTPKVKERSDEVVQQLESLKKSSKPPSKSWRKRHSGLLEELEDVFVVYEESDRHRKSWRLQEKMLLSAKVKATLIKEQLRGVEDQLSKASETLGYDIPSSHTKDSIRYSHSLYDSVLKLIQDVSHELGMRHLLQCNWIIETCKFTELLWTEQPHRIPSTSELFFPETSTEDGFTIINEAYVFSAISDRITAQCAYAVGQLLKLLPRPFMSNSAFLSLCVGTDWTSLPVVCVTSLPVICVTSLPVICVTSLPVVCMTSLLVVSV</sequence>